<reference evidence="2" key="2">
    <citation type="submission" date="2015-01" db="EMBL/GenBank/DDBJ databases">
        <title>Evolutionary Origins and Diversification of the Mycorrhizal Mutualists.</title>
        <authorList>
            <consortium name="DOE Joint Genome Institute"/>
            <consortium name="Mycorrhizal Genomics Consortium"/>
            <person name="Kohler A."/>
            <person name="Kuo A."/>
            <person name="Nagy L.G."/>
            <person name="Floudas D."/>
            <person name="Copeland A."/>
            <person name="Barry K.W."/>
            <person name="Cichocki N."/>
            <person name="Veneault-Fourrey C."/>
            <person name="LaButti K."/>
            <person name="Lindquist E.A."/>
            <person name="Lipzen A."/>
            <person name="Lundell T."/>
            <person name="Morin E."/>
            <person name="Murat C."/>
            <person name="Riley R."/>
            <person name="Ohm R."/>
            <person name="Sun H."/>
            <person name="Tunlid A."/>
            <person name="Henrissat B."/>
            <person name="Grigoriev I.V."/>
            <person name="Hibbett D.S."/>
            <person name="Martin F."/>
        </authorList>
    </citation>
    <scope>NUCLEOTIDE SEQUENCE [LARGE SCALE GENOMIC DNA]</scope>
    <source>
        <strain evidence="2">Marx 270</strain>
    </source>
</reference>
<dbReference type="HOGENOM" id="CLU_2414166_0_0_1"/>
<accession>A0A0C3PK48</accession>
<dbReference type="InParanoid" id="A0A0C3PK48"/>
<dbReference type="EMBL" id="KN831957">
    <property type="protein sequence ID" value="KIO08584.1"/>
    <property type="molecule type" value="Genomic_DNA"/>
</dbReference>
<dbReference type="Proteomes" id="UP000054217">
    <property type="component" value="Unassembled WGS sequence"/>
</dbReference>
<evidence type="ECO:0000313" key="1">
    <source>
        <dbReference type="EMBL" id="KIO08584.1"/>
    </source>
</evidence>
<keyword evidence="2" id="KW-1185">Reference proteome</keyword>
<gene>
    <name evidence="1" type="ORF">M404DRAFT_997506</name>
</gene>
<evidence type="ECO:0000313" key="2">
    <source>
        <dbReference type="Proteomes" id="UP000054217"/>
    </source>
</evidence>
<name>A0A0C3PK48_PISTI</name>
<proteinExistence type="predicted"/>
<dbReference type="AlphaFoldDB" id="A0A0C3PK48"/>
<sequence length="92" mass="10228">MLLQVGEDRREIVLEMMETMSLDVVGDNQRVTQDQARTGPCVIVMVVNVPQSYTGRVTKNDPHLRCEEQLVGFTRKVPLSQGNTSLVSLVIG</sequence>
<protein>
    <submittedName>
        <fullName evidence="1">Uncharacterized protein</fullName>
    </submittedName>
</protein>
<organism evidence="1 2">
    <name type="scientific">Pisolithus tinctorius Marx 270</name>
    <dbReference type="NCBI Taxonomy" id="870435"/>
    <lineage>
        <taxon>Eukaryota</taxon>
        <taxon>Fungi</taxon>
        <taxon>Dikarya</taxon>
        <taxon>Basidiomycota</taxon>
        <taxon>Agaricomycotina</taxon>
        <taxon>Agaricomycetes</taxon>
        <taxon>Agaricomycetidae</taxon>
        <taxon>Boletales</taxon>
        <taxon>Sclerodermatineae</taxon>
        <taxon>Pisolithaceae</taxon>
        <taxon>Pisolithus</taxon>
    </lineage>
</organism>
<reference evidence="1 2" key="1">
    <citation type="submission" date="2014-04" db="EMBL/GenBank/DDBJ databases">
        <authorList>
            <consortium name="DOE Joint Genome Institute"/>
            <person name="Kuo A."/>
            <person name="Kohler A."/>
            <person name="Costa M.D."/>
            <person name="Nagy L.G."/>
            <person name="Floudas D."/>
            <person name="Copeland A."/>
            <person name="Barry K.W."/>
            <person name="Cichocki N."/>
            <person name="Veneault-Fourrey C."/>
            <person name="LaButti K."/>
            <person name="Lindquist E.A."/>
            <person name="Lipzen A."/>
            <person name="Lundell T."/>
            <person name="Morin E."/>
            <person name="Murat C."/>
            <person name="Sun H."/>
            <person name="Tunlid A."/>
            <person name="Henrissat B."/>
            <person name="Grigoriev I.V."/>
            <person name="Hibbett D.S."/>
            <person name="Martin F."/>
            <person name="Nordberg H.P."/>
            <person name="Cantor M.N."/>
            <person name="Hua S.X."/>
        </authorList>
    </citation>
    <scope>NUCLEOTIDE SEQUENCE [LARGE SCALE GENOMIC DNA]</scope>
    <source>
        <strain evidence="1 2">Marx 270</strain>
    </source>
</reference>